<dbReference type="RefSeq" id="WP_046108563.1">
    <property type="nucleotide sequence ID" value="NZ_JZEX01000106.1"/>
</dbReference>
<keyword evidence="4" id="KW-1185">Reference proteome</keyword>
<dbReference type="Gene3D" id="1.20.5.340">
    <property type="match status" value="1"/>
</dbReference>
<dbReference type="PATRIC" id="fig|443610.3.peg.294"/>
<protein>
    <recommendedName>
        <fullName evidence="5">Inner membrane protein</fullName>
    </recommendedName>
</protein>
<dbReference type="STRING" id="443610.VE25_10470"/>
<evidence type="ECO:0000256" key="2">
    <source>
        <dbReference type="SAM" id="Phobius"/>
    </source>
</evidence>
<evidence type="ECO:0000256" key="1">
    <source>
        <dbReference type="SAM" id="MobiDB-lite"/>
    </source>
</evidence>
<evidence type="ECO:0000313" key="4">
    <source>
        <dbReference type="Proteomes" id="UP000033632"/>
    </source>
</evidence>
<dbReference type="OrthoDB" id="8480612at2"/>
<keyword evidence="2" id="KW-1133">Transmembrane helix</keyword>
<evidence type="ECO:0000313" key="3">
    <source>
        <dbReference type="EMBL" id="KKB11873.1"/>
    </source>
</evidence>
<name>A0A0F5FSQ8_9HYPH</name>
<organism evidence="3 4">
    <name type="scientific">Devosia geojensis</name>
    <dbReference type="NCBI Taxonomy" id="443610"/>
    <lineage>
        <taxon>Bacteria</taxon>
        <taxon>Pseudomonadati</taxon>
        <taxon>Pseudomonadota</taxon>
        <taxon>Alphaproteobacteria</taxon>
        <taxon>Hyphomicrobiales</taxon>
        <taxon>Devosiaceae</taxon>
        <taxon>Devosia</taxon>
    </lineage>
</organism>
<proteinExistence type="predicted"/>
<gene>
    <name evidence="3" type="ORF">VE25_10470</name>
</gene>
<keyword evidence="2" id="KW-0812">Transmembrane</keyword>
<sequence length="418" mass="42290">MTENKGGPVKPPVIDLSAREGAKPEGSGAAGAAGATARSAEPPASGKPAATESMKTTSPLPPPRPAGEVNGGSLALGIVGGGVLGLAAAYALAWAGLWPAPADPRVAELSQLLPQMRQVVTGVPDLQTAIAETAAGMDGLDTRIAALETAEPAPVATAAAPAPVPDLSAVEAQIATLTDRLDTLPAAPDGDGGGEAAAALRGSLDTLATQLSALETRIGEQEAQLNGMGESLAATQATVAAQPRDIGAAVRLPLVLSALETAFAQGRSFSAELDALRRSDPEMEVPQTLIDAAGTGLPRREAIERAFAAVLPAMLADRPADPDADWQEATLDWLRARLALRPVGDVEGDSPEALAGRLEAAIARGDYAAADELFGTLPAPMRDAAGEVPQMVAVRADAARLLETVRRDALTLAGESAS</sequence>
<evidence type="ECO:0008006" key="5">
    <source>
        <dbReference type="Google" id="ProtNLM"/>
    </source>
</evidence>
<feature type="transmembrane region" description="Helical" evidence="2">
    <location>
        <begin position="74"/>
        <end position="98"/>
    </location>
</feature>
<accession>A0A0F5FSQ8</accession>
<reference evidence="3 4" key="1">
    <citation type="submission" date="2015-03" db="EMBL/GenBank/DDBJ databases">
        <authorList>
            <person name="Hassan Y.I."/>
            <person name="Lepp D."/>
            <person name="Li X.-Z."/>
            <person name="Zhou T."/>
        </authorList>
    </citation>
    <scope>NUCLEOTIDE SEQUENCE [LARGE SCALE GENOMIC DNA]</scope>
    <source>
        <strain evidence="3 4">BD-c194</strain>
    </source>
</reference>
<feature type="region of interest" description="Disordered" evidence="1">
    <location>
        <begin position="1"/>
        <end position="68"/>
    </location>
</feature>
<keyword evidence="2" id="KW-0472">Membrane</keyword>
<dbReference type="EMBL" id="JZEX01000106">
    <property type="protein sequence ID" value="KKB11873.1"/>
    <property type="molecule type" value="Genomic_DNA"/>
</dbReference>
<feature type="compositionally biased region" description="Low complexity" evidence="1">
    <location>
        <begin position="24"/>
        <end position="44"/>
    </location>
</feature>
<dbReference type="Proteomes" id="UP000033632">
    <property type="component" value="Unassembled WGS sequence"/>
</dbReference>
<dbReference type="AlphaFoldDB" id="A0A0F5FSQ8"/>
<comment type="caution">
    <text evidence="3">The sequence shown here is derived from an EMBL/GenBank/DDBJ whole genome shotgun (WGS) entry which is preliminary data.</text>
</comment>